<dbReference type="Proteomes" id="UP000664859">
    <property type="component" value="Unassembled WGS sequence"/>
</dbReference>
<comment type="caution">
    <text evidence="2">The sequence shown here is derived from an EMBL/GenBank/DDBJ whole genome shotgun (WGS) entry which is preliminary data.</text>
</comment>
<sequence length="615" mass="68630">MECLNSFQQLQPCLCPEVVKDDVLDWLLAHKDVVDHMDKKTRPGRDMERRSKEKGGEFIPKAIFKDSLYTQLAKYKARPLINGARIVKFGYPQNAPIKEGRLYAMGPSLQYFPKRVRAMLVCGVLKDFDTENSQPRIVEMLAKKWNIPCTVLSDYIENREDRLTKLARAQGVIRDEAKHMVNIVLCGGWPTLPVGNKGRRSKIVSVWLTKLRGDICAIVDALLIREDAPYNELYVAATNLKPKDKNEYSALSYLAGAVENSILRVMRQFAMQNIGETACSTIIIDGCMIYGTVPANFEVDPMFDAYDSDDEEGSGEPDLFVTFDIGASEADIICVCAGMGEGKTYCTMDATVMYVGLGKTVCCVTQRRQMVKTLGQELTARGITWAKYDVYNRSGVIEMGPVFQVMIIDYESLWRLQNGKYDLVISDEYRSIITAMNSRTNGSRKALNYDCYEQLITMSDKNVLLDAMSSIDSSVRDTLSDFAAKRASARVVACISMAKEAEGRGDYHTAEATKWTRAVLDVSGAILKEVEWGEPKLHLIRRDVKHADFDHALMRMCADAAKRRHVGVACCSKRTAEAVASVLDQYAGASGGVGVWISDSGNHDELEDLQAAWDQ</sequence>
<dbReference type="InterPro" id="IPR027417">
    <property type="entry name" value="P-loop_NTPase"/>
</dbReference>
<keyword evidence="3" id="KW-1185">Reference proteome</keyword>
<name>A0A835ZBV4_9STRA</name>
<gene>
    <name evidence="2" type="ORF">JKP88DRAFT_252377</name>
</gene>
<feature type="domain" description="Replication origin-binding protein" evidence="1">
    <location>
        <begin position="328"/>
        <end position="484"/>
    </location>
</feature>
<dbReference type="SUPFAM" id="SSF52540">
    <property type="entry name" value="P-loop containing nucleoside triphosphate hydrolases"/>
    <property type="match status" value="1"/>
</dbReference>
<dbReference type="AlphaFoldDB" id="A0A835ZBV4"/>
<accession>A0A835ZBV4</accession>
<evidence type="ECO:0000313" key="3">
    <source>
        <dbReference type="Proteomes" id="UP000664859"/>
    </source>
</evidence>
<protein>
    <recommendedName>
        <fullName evidence="1">Replication origin-binding protein domain-containing protein</fullName>
    </recommendedName>
</protein>
<dbReference type="InterPro" id="IPR003450">
    <property type="entry name" value="Replication_origin-bd"/>
</dbReference>
<dbReference type="GO" id="GO:0006260">
    <property type="term" value="P:DNA replication"/>
    <property type="evidence" value="ECO:0007669"/>
    <property type="project" value="InterPro"/>
</dbReference>
<reference evidence="2" key="1">
    <citation type="submission" date="2021-02" db="EMBL/GenBank/DDBJ databases">
        <title>First Annotated Genome of the Yellow-green Alga Tribonema minus.</title>
        <authorList>
            <person name="Mahan K.M."/>
        </authorList>
    </citation>
    <scope>NUCLEOTIDE SEQUENCE</scope>
    <source>
        <strain evidence="2">UTEX B ZZ1240</strain>
    </source>
</reference>
<dbReference type="Pfam" id="PF02399">
    <property type="entry name" value="Herpes_ori_bp"/>
    <property type="match status" value="1"/>
</dbReference>
<evidence type="ECO:0000313" key="2">
    <source>
        <dbReference type="EMBL" id="KAG5190213.1"/>
    </source>
</evidence>
<evidence type="ECO:0000259" key="1">
    <source>
        <dbReference type="Pfam" id="PF02399"/>
    </source>
</evidence>
<proteinExistence type="predicted"/>
<dbReference type="GO" id="GO:0003688">
    <property type="term" value="F:DNA replication origin binding"/>
    <property type="evidence" value="ECO:0007669"/>
    <property type="project" value="InterPro"/>
</dbReference>
<organism evidence="2 3">
    <name type="scientific">Tribonema minus</name>
    <dbReference type="NCBI Taxonomy" id="303371"/>
    <lineage>
        <taxon>Eukaryota</taxon>
        <taxon>Sar</taxon>
        <taxon>Stramenopiles</taxon>
        <taxon>Ochrophyta</taxon>
        <taxon>PX clade</taxon>
        <taxon>Xanthophyceae</taxon>
        <taxon>Tribonematales</taxon>
        <taxon>Tribonemataceae</taxon>
        <taxon>Tribonema</taxon>
    </lineage>
</organism>
<dbReference type="EMBL" id="JAFCMP010000037">
    <property type="protein sequence ID" value="KAG5190213.1"/>
    <property type="molecule type" value="Genomic_DNA"/>
</dbReference>
<dbReference type="GO" id="GO:0005524">
    <property type="term" value="F:ATP binding"/>
    <property type="evidence" value="ECO:0007669"/>
    <property type="project" value="InterPro"/>
</dbReference>
<dbReference type="OrthoDB" id="103748at2759"/>